<proteinExistence type="predicted"/>
<protein>
    <submittedName>
        <fullName evidence="1">Uncharacterized protein</fullName>
    </submittedName>
</protein>
<keyword evidence="2" id="KW-1185">Reference proteome</keyword>
<comment type="caution">
    <text evidence="1">The sequence shown here is derived from an EMBL/GenBank/DDBJ whole genome shotgun (WGS) entry which is preliminary data.</text>
</comment>
<dbReference type="RefSeq" id="WP_139637569.1">
    <property type="nucleotide sequence ID" value="NZ_VDLX02000028.1"/>
</dbReference>
<dbReference type="OrthoDB" id="3698588at2"/>
<dbReference type="Proteomes" id="UP000312512">
    <property type="component" value="Unassembled WGS sequence"/>
</dbReference>
<evidence type="ECO:0000313" key="1">
    <source>
        <dbReference type="EMBL" id="KAB8186905.1"/>
    </source>
</evidence>
<dbReference type="AlphaFoldDB" id="A0A5C4V7C4"/>
<name>A0A5C4V7C4_9ACTN</name>
<sequence length="119" mass="13811">MPDFTVPIRKLATLNDTSPYERVFVIRQILDRVYREGYDEGYTRAMGDRGTADLIADDQDRKDAAGERTRIARHFDDMVITREWRRRFEDRHAEHLGDGVTVQGVLKAVIDEIKGMDRA</sequence>
<dbReference type="EMBL" id="VDLX02000028">
    <property type="protein sequence ID" value="KAB8186905.1"/>
    <property type="molecule type" value="Genomic_DNA"/>
</dbReference>
<evidence type="ECO:0000313" key="2">
    <source>
        <dbReference type="Proteomes" id="UP000312512"/>
    </source>
</evidence>
<accession>A0A5C4V7C4</accession>
<reference evidence="1 2" key="1">
    <citation type="submission" date="2019-10" db="EMBL/GenBank/DDBJ databases">
        <title>Nonomuraea sp. nov., isolated from Phyllanthus amarus.</title>
        <authorList>
            <person name="Klykleung N."/>
            <person name="Tanasupawat S."/>
        </authorList>
    </citation>
    <scope>NUCLEOTIDE SEQUENCE [LARGE SCALE GENOMIC DNA]</scope>
    <source>
        <strain evidence="1 2">PA1-10</strain>
    </source>
</reference>
<gene>
    <name evidence="1" type="ORF">FH608_046290</name>
</gene>
<organism evidence="1 2">
    <name type="scientific">Nonomuraea phyllanthi</name>
    <dbReference type="NCBI Taxonomy" id="2219224"/>
    <lineage>
        <taxon>Bacteria</taxon>
        <taxon>Bacillati</taxon>
        <taxon>Actinomycetota</taxon>
        <taxon>Actinomycetes</taxon>
        <taxon>Streptosporangiales</taxon>
        <taxon>Streptosporangiaceae</taxon>
        <taxon>Nonomuraea</taxon>
    </lineage>
</organism>